<dbReference type="AlphaFoldDB" id="A0A2H3JIU7"/>
<evidence type="ECO:0000256" key="1">
    <source>
        <dbReference type="SAM" id="Coils"/>
    </source>
</evidence>
<keyword evidence="1" id="KW-0175">Coiled coil</keyword>
<keyword evidence="3" id="KW-0378">Hydrolase</keyword>
<dbReference type="GO" id="GO:0005525">
    <property type="term" value="F:GTP binding"/>
    <property type="evidence" value="ECO:0007669"/>
    <property type="project" value="InterPro"/>
</dbReference>
<dbReference type="PANTHER" id="PTHR42714:SF6">
    <property type="entry name" value="TRANSLATION INITIATION FACTOR IF-2"/>
    <property type="match status" value="1"/>
</dbReference>
<sequence length="334" mass="37812">MPSVERSKGLGAMLRGLFDIATTQIGRRLRDKNVTIAVMGPTGVGKTSFINRASGSDLRVGAGLESMTQDVQRSQPFQLGDYRITLIDTPGFDDTRKTDAEILLQISNHLSMIARERRYLSGVIYMHRITDNRMGGVATRNFRMFMHLCGEQALPNAAIVLNMWNEVNADVGNARRQELLTNEKFFKPAITAGAKAFEHDDTVQSAHRILCHLAQQPPKILLIQQEIVRKHVQIGMTSAGLALLQDLVDKEVKHRDRLQQTQKDIEEAIRQREEGDRVELEEALRELESTYKKLVQQKTSLLPTRSTRSWRPLLLRRLKHRATNVESSPQSLLS</sequence>
<accession>A0A2H3JIU7</accession>
<proteinExistence type="predicted"/>
<feature type="domain" description="G" evidence="2">
    <location>
        <begin position="35"/>
        <end position="98"/>
    </location>
</feature>
<gene>
    <name evidence="3" type="ORF">WOLCODRAFT_163524</name>
</gene>
<protein>
    <submittedName>
        <fullName evidence="3">Nucleoside triphosphate hydrolase protein</fullName>
    </submittedName>
</protein>
<dbReference type="GO" id="GO:0005737">
    <property type="term" value="C:cytoplasm"/>
    <property type="evidence" value="ECO:0007669"/>
    <property type="project" value="TreeGrafter"/>
</dbReference>
<dbReference type="CDD" id="cd00882">
    <property type="entry name" value="Ras_like_GTPase"/>
    <property type="match status" value="1"/>
</dbReference>
<dbReference type="EMBL" id="KB468124">
    <property type="protein sequence ID" value="PCH42106.1"/>
    <property type="molecule type" value="Genomic_DNA"/>
</dbReference>
<keyword evidence="4" id="KW-1185">Reference proteome</keyword>
<evidence type="ECO:0000313" key="4">
    <source>
        <dbReference type="Proteomes" id="UP000218811"/>
    </source>
</evidence>
<dbReference type="OrthoDB" id="8954335at2759"/>
<dbReference type="PANTHER" id="PTHR42714">
    <property type="entry name" value="TRNA MODIFICATION GTPASE GTPBP3"/>
    <property type="match status" value="1"/>
</dbReference>
<dbReference type="Proteomes" id="UP000218811">
    <property type="component" value="Unassembled WGS sequence"/>
</dbReference>
<dbReference type="Pfam" id="PF01926">
    <property type="entry name" value="MMR_HSR1"/>
    <property type="match status" value="1"/>
</dbReference>
<dbReference type="InterPro" id="IPR027417">
    <property type="entry name" value="P-loop_NTPase"/>
</dbReference>
<dbReference type="GO" id="GO:0016787">
    <property type="term" value="F:hydrolase activity"/>
    <property type="evidence" value="ECO:0007669"/>
    <property type="project" value="UniProtKB-KW"/>
</dbReference>
<dbReference type="Gene3D" id="3.40.50.300">
    <property type="entry name" value="P-loop containing nucleotide triphosphate hydrolases"/>
    <property type="match status" value="1"/>
</dbReference>
<feature type="coiled-coil region" evidence="1">
    <location>
        <begin position="251"/>
        <end position="297"/>
    </location>
</feature>
<evidence type="ECO:0000313" key="3">
    <source>
        <dbReference type="EMBL" id="PCH42106.1"/>
    </source>
</evidence>
<dbReference type="InterPro" id="IPR006073">
    <property type="entry name" value="GTP-bd"/>
</dbReference>
<reference evidence="3 4" key="1">
    <citation type="journal article" date="2012" name="Science">
        <title>The Paleozoic origin of enzymatic lignin decomposition reconstructed from 31 fungal genomes.</title>
        <authorList>
            <person name="Floudas D."/>
            <person name="Binder M."/>
            <person name="Riley R."/>
            <person name="Barry K."/>
            <person name="Blanchette R.A."/>
            <person name="Henrissat B."/>
            <person name="Martinez A.T."/>
            <person name="Otillar R."/>
            <person name="Spatafora J.W."/>
            <person name="Yadav J.S."/>
            <person name="Aerts A."/>
            <person name="Benoit I."/>
            <person name="Boyd A."/>
            <person name="Carlson A."/>
            <person name="Copeland A."/>
            <person name="Coutinho P.M."/>
            <person name="de Vries R.P."/>
            <person name="Ferreira P."/>
            <person name="Findley K."/>
            <person name="Foster B."/>
            <person name="Gaskell J."/>
            <person name="Glotzer D."/>
            <person name="Gorecki P."/>
            <person name="Heitman J."/>
            <person name="Hesse C."/>
            <person name="Hori C."/>
            <person name="Igarashi K."/>
            <person name="Jurgens J.A."/>
            <person name="Kallen N."/>
            <person name="Kersten P."/>
            <person name="Kohler A."/>
            <person name="Kuees U."/>
            <person name="Kumar T.K.A."/>
            <person name="Kuo A."/>
            <person name="LaButti K."/>
            <person name="Larrondo L.F."/>
            <person name="Lindquist E."/>
            <person name="Ling A."/>
            <person name="Lombard V."/>
            <person name="Lucas S."/>
            <person name="Lundell T."/>
            <person name="Martin R."/>
            <person name="McLaughlin D.J."/>
            <person name="Morgenstern I."/>
            <person name="Morin E."/>
            <person name="Murat C."/>
            <person name="Nagy L.G."/>
            <person name="Nolan M."/>
            <person name="Ohm R.A."/>
            <person name="Patyshakuliyeva A."/>
            <person name="Rokas A."/>
            <person name="Ruiz-Duenas F.J."/>
            <person name="Sabat G."/>
            <person name="Salamov A."/>
            <person name="Samejima M."/>
            <person name="Schmutz J."/>
            <person name="Slot J.C."/>
            <person name="St John F."/>
            <person name="Stenlid J."/>
            <person name="Sun H."/>
            <person name="Sun S."/>
            <person name="Syed K."/>
            <person name="Tsang A."/>
            <person name="Wiebenga A."/>
            <person name="Young D."/>
            <person name="Pisabarro A."/>
            <person name="Eastwood D.C."/>
            <person name="Martin F."/>
            <person name="Cullen D."/>
            <person name="Grigoriev I.V."/>
            <person name="Hibbett D.S."/>
        </authorList>
    </citation>
    <scope>NUCLEOTIDE SEQUENCE [LARGE SCALE GENOMIC DNA]</scope>
    <source>
        <strain evidence="3 4">MD-104</strain>
    </source>
</reference>
<dbReference type="OMA" id="EHELIMA"/>
<dbReference type="GO" id="GO:0002098">
    <property type="term" value="P:tRNA wobble uridine modification"/>
    <property type="evidence" value="ECO:0007669"/>
    <property type="project" value="TreeGrafter"/>
</dbReference>
<name>A0A2H3JIU7_WOLCO</name>
<dbReference type="SUPFAM" id="SSF52540">
    <property type="entry name" value="P-loop containing nucleoside triphosphate hydrolases"/>
    <property type="match status" value="1"/>
</dbReference>
<dbReference type="GO" id="GO:0030488">
    <property type="term" value="P:tRNA methylation"/>
    <property type="evidence" value="ECO:0007669"/>
    <property type="project" value="TreeGrafter"/>
</dbReference>
<organism evidence="3 4">
    <name type="scientific">Wolfiporia cocos (strain MD-104)</name>
    <name type="common">Brown rot fungus</name>
    <dbReference type="NCBI Taxonomy" id="742152"/>
    <lineage>
        <taxon>Eukaryota</taxon>
        <taxon>Fungi</taxon>
        <taxon>Dikarya</taxon>
        <taxon>Basidiomycota</taxon>
        <taxon>Agaricomycotina</taxon>
        <taxon>Agaricomycetes</taxon>
        <taxon>Polyporales</taxon>
        <taxon>Phaeolaceae</taxon>
        <taxon>Wolfiporia</taxon>
    </lineage>
</organism>
<dbReference type="STRING" id="742152.A0A2H3JIU7"/>
<evidence type="ECO:0000259" key="2">
    <source>
        <dbReference type="Pfam" id="PF01926"/>
    </source>
</evidence>